<dbReference type="GeneID" id="31766020"/>
<protein>
    <submittedName>
        <fullName evidence="2">Cyclic nucleotide-binding protein</fullName>
    </submittedName>
</protein>
<dbReference type="eggNOG" id="COG0664">
    <property type="taxonomic scope" value="Bacteria"/>
</dbReference>
<dbReference type="KEGG" id="fjo:Fjoh_3107"/>
<evidence type="ECO:0000313" key="2">
    <source>
        <dbReference type="EMBL" id="ABQ06124.1"/>
    </source>
</evidence>
<name>A5FF98_FLAJ1</name>
<dbReference type="InterPro" id="IPR014710">
    <property type="entry name" value="RmlC-like_jellyroll"/>
</dbReference>
<dbReference type="STRING" id="376686.Fjoh_3107"/>
<feature type="domain" description="Cyclic nucleotide-binding" evidence="1">
    <location>
        <begin position="43"/>
        <end position="127"/>
    </location>
</feature>
<dbReference type="Gene3D" id="2.60.120.10">
    <property type="entry name" value="Jelly Rolls"/>
    <property type="match status" value="1"/>
</dbReference>
<dbReference type="InterPro" id="IPR018490">
    <property type="entry name" value="cNMP-bd_dom_sf"/>
</dbReference>
<evidence type="ECO:0000313" key="3">
    <source>
        <dbReference type="Proteomes" id="UP000006694"/>
    </source>
</evidence>
<dbReference type="Proteomes" id="UP000006694">
    <property type="component" value="Chromosome"/>
</dbReference>
<accession>A5FF98</accession>
<keyword evidence="3" id="KW-1185">Reference proteome</keyword>
<sequence>MKAKEIEILKNNGIDTLYQLILRYVAISDDEWKYCQSKFSSSYFPKKTMLLDQNQVCDKIFFIASGLLRIYFSDERGEEKTFHFCMENTFATDYESFLKNIPSNFSIQALENSVVIIVTHEMLQSLYVTLRDGEKLGRLITEDYFFMLNEKIKAFYMHSPMERYKAMNIQFPGLMQRVPQYYIASYLNISPVHLSRLKYTLKKKNPNG</sequence>
<evidence type="ECO:0000259" key="1">
    <source>
        <dbReference type="Pfam" id="PF00027"/>
    </source>
</evidence>
<dbReference type="RefSeq" id="WP_012025094.1">
    <property type="nucleotide sequence ID" value="NC_009441.1"/>
</dbReference>
<dbReference type="EMBL" id="CP000685">
    <property type="protein sequence ID" value="ABQ06124.1"/>
    <property type="molecule type" value="Genomic_DNA"/>
</dbReference>
<dbReference type="HOGENOM" id="CLU_075053_9_2_10"/>
<dbReference type="Pfam" id="PF00027">
    <property type="entry name" value="cNMP_binding"/>
    <property type="match status" value="1"/>
</dbReference>
<organism evidence="2 3">
    <name type="scientific">Flavobacterium johnsoniae (strain ATCC 17061 / DSM 2064 / JCM 8514 / BCRC 14874 / CCUG 350202 / NBRC 14942 / NCIMB 11054 / UW101)</name>
    <name type="common">Cytophaga johnsonae</name>
    <dbReference type="NCBI Taxonomy" id="376686"/>
    <lineage>
        <taxon>Bacteria</taxon>
        <taxon>Pseudomonadati</taxon>
        <taxon>Bacteroidota</taxon>
        <taxon>Flavobacteriia</taxon>
        <taxon>Flavobacteriales</taxon>
        <taxon>Flavobacteriaceae</taxon>
        <taxon>Flavobacterium</taxon>
    </lineage>
</organism>
<dbReference type="SUPFAM" id="SSF51206">
    <property type="entry name" value="cAMP-binding domain-like"/>
    <property type="match status" value="1"/>
</dbReference>
<dbReference type="OrthoDB" id="663011at2"/>
<gene>
    <name evidence="2" type="ordered locus">Fjoh_3107</name>
</gene>
<dbReference type="AlphaFoldDB" id="A5FF98"/>
<proteinExistence type="predicted"/>
<dbReference type="InterPro" id="IPR000595">
    <property type="entry name" value="cNMP-bd_dom"/>
</dbReference>
<dbReference type="CDD" id="cd00038">
    <property type="entry name" value="CAP_ED"/>
    <property type="match status" value="1"/>
</dbReference>
<reference evidence="2 3" key="1">
    <citation type="journal article" date="2009" name="Appl. Environ. Microbiol.">
        <title>Novel features of the polysaccharide-digesting gliding bacterium Flavobacterium johnsoniae as revealed by genome sequence analysis.</title>
        <authorList>
            <person name="McBride M.J."/>
            <person name="Xie G."/>
            <person name="Martens E.C."/>
            <person name="Lapidus A."/>
            <person name="Henrissat B."/>
            <person name="Rhodes R.G."/>
            <person name="Goltsman E."/>
            <person name="Wang W."/>
            <person name="Xu J."/>
            <person name="Hunnicutt D.W."/>
            <person name="Staroscik A.M."/>
            <person name="Hoover T.R."/>
            <person name="Cheng Y.Q."/>
            <person name="Stein J.L."/>
        </authorList>
    </citation>
    <scope>NUCLEOTIDE SEQUENCE [LARGE SCALE GENOMIC DNA]</scope>
    <source>
        <strain evidence="3">ATCC 17061 / DSM 2064 / JCM 8514 / BCRC 14874 / CCUG 350202 / NBRC 14942 / NCIMB 11054 / UW101</strain>
    </source>
</reference>